<dbReference type="RefSeq" id="WP_014008876.1">
    <property type="nucleotide sequence ID" value="NC_015859.1"/>
</dbReference>
<reference evidence="2 3" key="1">
    <citation type="journal article" date="2011" name="BMC Genomics">
        <title>Complete genome sequence of Corynebacterium variabile DSM 44702 isolated from the surface of smear-ripened cheeses and insights into cheese ripening and flavor generation.</title>
        <authorList>
            <person name="Schroeder J."/>
            <person name="Maus I."/>
            <person name="Trost E."/>
            <person name="Tauch A."/>
        </authorList>
    </citation>
    <scope>NUCLEOTIDE SEQUENCE [LARGE SCALE GENOMIC DNA]</scope>
    <source>
        <strain evidence="3">DSM 44702 / JCM 12073 / NCIMB 30131</strain>
    </source>
</reference>
<keyword evidence="1" id="KW-0812">Transmembrane</keyword>
<feature type="transmembrane region" description="Helical" evidence="1">
    <location>
        <begin position="14"/>
        <end position="36"/>
    </location>
</feature>
<dbReference type="HOGENOM" id="CLU_318785_0_0_11"/>
<dbReference type="InterPro" id="IPR017853">
    <property type="entry name" value="GH"/>
</dbReference>
<dbReference type="Proteomes" id="UP000006659">
    <property type="component" value="Chromosome"/>
</dbReference>
<dbReference type="InterPro" id="IPR006311">
    <property type="entry name" value="TAT_signal"/>
</dbReference>
<dbReference type="PROSITE" id="PS51318">
    <property type="entry name" value="TAT"/>
    <property type="match status" value="1"/>
</dbReference>
<proteinExistence type="predicted"/>
<dbReference type="EMBL" id="CP002917">
    <property type="protein sequence ID" value="AEK35682.1"/>
    <property type="molecule type" value="Genomic_DNA"/>
</dbReference>
<dbReference type="AlphaFoldDB" id="G0H9X8"/>
<keyword evidence="1" id="KW-1133">Transmembrane helix</keyword>
<protein>
    <submittedName>
        <fullName evidence="2">Putative secreted protein</fullName>
    </submittedName>
</protein>
<dbReference type="KEGG" id="cva:CVAR_0334"/>
<evidence type="ECO:0000313" key="2">
    <source>
        <dbReference type="EMBL" id="AEK35682.1"/>
    </source>
</evidence>
<evidence type="ECO:0000313" key="3">
    <source>
        <dbReference type="Proteomes" id="UP000006659"/>
    </source>
</evidence>
<dbReference type="SUPFAM" id="SSF51445">
    <property type="entry name" value="(Trans)glycosidases"/>
    <property type="match status" value="1"/>
</dbReference>
<dbReference type="eggNOG" id="COG3664">
    <property type="taxonomic scope" value="Bacteria"/>
</dbReference>
<name>G0H9X8_CORVD</name>
<gene>
    <name evidence="2" type="ordered locus">CVAR_0334</name>
</gene>
<organism evidence="2 3">
    <name type="scientific">Corynebacterium variabile (strain DSM 44702 / CIP 107183 / JCM 12073 / NCIMB 30131)</name>
    <name type="common">Corynebacterium mooreparkense</name>
    <dbReference type="NCBI Taxonomy" id="858619"/>
    <lineage>
        <taxon>Bacteria</taxon>
        <taxon>Bacillati</taxon>
        <taxon>Actinomycetota</taxon>
        <taxon>Actinomycetes</taxon>
        <taxon>Mycobacteriales</taxon>
        <taxon>Corynebacteriaceae</taxon>
        <taxon>Corynebacterium</taxon>
    </lineage>
</organism>
<keyword evidence="1" id="KW-0472">Membrane</keyword>
<dbReference type="Gene3D" id="3.20.20.80">
    <property type="entry name" value="Glycosidases"/>
    <property type="match status" value="1"/>
</dbReference>
<dbReference type="STRING" id="858619.CVAR_0334"/>
<accession>G0H9X8</accession>
<evidence type="ECO:0000256" key="1">
    <source>
        <dbReference type="SAM" id="Phobius"/>
    </source>
</evidence>
<sequence length="917" mass="97797">MPPSPHARSIHRRVFLAGAGLTGTAAVGGLAALHFLSDSSDDSDAPDTPAAVDPGDLQLITGDASHPGRVTVTTADGRELVHFDGYRFSGNLGTRGATVDTSSPGTVHVDFEVPGDGYTAAVTWRAVGGTVTGDWEFRTPEDADLADARVLRTLVDATAGQETHVPATRWARDPRGGVPYLERVTENHFITWAVGDSRICGVTSVSGGLSNDVYGVNAPAVRGEDGVWRATVTFRADPTVAEATDLLDTGRPMLAGAVLGHPDLPDPLVDVRGPETYNVFTGPGTRTFTVGVAGSPGTATVEVLVHGYDGTEVHRSTVEVTVPDDARHGDTTVDVDLPDDRNWYGVEVTCGDTLARAGAAVWPDHDFGPAEGSIVGLGGFSAGPAVGRTGTPGIEPADGEHALWHRLGVRHLRNPWLTADEARDLDIRTGIQPAGTPGQFDDPDAQSFDDWAAEALDRGGDSGVELYELLNEWNANTSDAAVKTDRATEYTEKWLKPFRTAMDRAGSSAALVSQGLAGWDAAFLDTVRDRGGWDLLDGIAVHPGRGNYTADYDRDQWNFLGQVRKARAYLDGHPGPDRLWLTEVYTCTQPNNWWNDSPRTAADAVFLSLLLAKTLDVAGVHWYQLTDGLWYDKYGVDPANSEYHYGLFDVDRTPKPSAVAFAHAAEVLDGASFLGWVESPHPDLRGLRFARDGQVTWVLWGRQDGYVTNATRTGTDFFPFPEAWEVPDGKTLQVTVPVGFANGDMDPGTVTVHDVLGRDLGDSDLSQRPTGGPGRVITVGSSPVVVTGDIDEFLTGPSEVAGDMSVALTGVAVHRDGTRLTVDGVNDTGGRLVLKVLGHQVDGVPVETELPVPSGEFSETVDLGAAMPDEEAGPTASTTGVAPGNRPQVRILAERSEKLTPEASQPQVWRAEYHRDV</sequence>